<accession>A0A0D6R8E5</accession>
<dbReference type="SMART" id="SM00184">
    <property type="entry name" value="RING"/>
    <property type="match status" value="1"/>
</dbReference>
<dbReference type="PROSITE" id="PS00518">
    <property type="entry name" value="ZF_RING_1"/>
    <property type="match status" value="1"/>
</dbReference>
<keyword evidence="2 4" id="KW-0863">Zinc-finger</keyword>
<dbReference type="SUPFAM" id="SSF48452">
    <property type="entry name" value="TPR-like"/>
    <property type="match status" value="1"/>
</dbReference>
<dbReference type="Pfam" id="PF13181">
    <property type="entry name" value="TPR_8"/>
    <property type="match status" value="1"/>
</dbReference>
<dbReference type="GO" id="GO:0016567">
    <property type="term" value="P:protein ubiquitination"/>
    <property type="evidence" value="ECO:0007669"/>
    <property type="project" value="TreeGrafter"/>
</dbReference>
<protein>
    <recommendedName>
        <fullName evidence="6">RING-type domain-containing protein</fullName>
    </recommendedName>
</protein>
<dbReference type="InterPro" id="IPR001841">
    <property type="entry name" value="Znf_RING"/>
</dbReference>
<feature type="region of interest" description="Disordered" evidence="5">
    <location>
        <begin position="23"/>
        <end position="49"/>
    </location>
</feature>
<reference evidence="7" key="1">
    <citation type="submission" date="2015-03" db="EMBL/GenBank/DDBJ databases">
        <title>A transcriptome of Araucaria cunninghamii, an australian fine timber species.</title>
        <authorList>
            <person name="Jing Yi C.J.Y."/>
            <person name="Yin San L.Y.S."/>
            <person name="Abdul Karim S.S."/>
            <person name="Wan Azmi N.N."/>
            <person name="Hercus R.R."/>
            <person name="Croft L.L."/>
        </authorList>
    </citation>
    <scope>NUCLEOTIDE SEQUENCE</scope>
    <source>
        <strain evidence="7">MI0301</strain>
        <tissue evidence="7">Leaf</tissue>
    </source>
</reference>
<dbReference type="Gene3D" id="3.30.40.10">
    <property type="entry name" value="Zinc/RING finger domain, C3HC4 (zinc finger)"/>
    <property type="match status" value="1"/>
</dbReference>
<name>A0A0D6R8E5_ARACU</name>
<keyword evidence="3" id="KW-0862">Zinc</keyword>
<evidence type="ECO:0000256" key="4">
    <source>
        <dbReference type="PROSITE-ProRule" id="PRU00175"/>
    </source>
</evidence>
<dbReference type="PANTHER" id="PTHR15315:SF89">
    <property type="entry name" value="OS01G0104100 PROTEIN"/>
    <property type="match status" value="1"/>
</dbReference>
<evidence type="ECO:0000256" key="3">
    <source>
        <dbReference type="ARBA" id="ARBA00022833"/>
    </source>
</evidence>
<evidence type="ECO:0000256" key="1">
    <source>
        <dbReference type="ARBA" id="ARBA00022723"/>
    </source>
</evidence>
<dbReference type="PROSITE" id="PS50089">
    <property type="entry name" value="ZF_RING_2"/>
    <property type="match status" value="1"/>
</dbReference>
<feature type="domain" description="RING-type" evidence="6">
    <location>
        <begin position="70"/>
        <end position="104"/>
    </location>
</feature>
<dbReference type="InterPro" id="IPR013083">
    <property type="entry name" value="Znf_RING/FYVE/PHD"/>
</dbReference>
<dbReference type="InterPro" id="IPR019734">
    <property type="entry name" value="TPR_rpt"/>
</dbReference>
<dbReference type="SUPFAM" id="SSF57850">
    <property type="entry name" value="RING/U-box"/>
    <property type="match status" value="1"/>
</dbReference>
<keyword evidence="1" id="KW-0479">Metal-binding</keyword>
<dbReference type="InterPro" id="IPR017907">
    <property type="entry name" value="Znf_RING_CS"/>
</dbReference>
<dbReference type="GO" id="GO:0008270">
    <property type="term" value="F:zinc ion binding"/>
    <property type="evidence" value="ECO:0007669"/>
    <property type="project" value="UniProtKB-KW"/>
</dbReference>
<dbReference type="GO" id="GO:0005737">
    <property type="term" value="C:cytoplasm"/>
    <property type="evidence" value="ECO:0007669"/>
    <property type="project" value="UniProtKB-ARBA"/>
</dbReference>
<dbReference type="PANTHER" id="PTHR15315">
    <property type="entry name" value="RING FINGER PROTEIN 41, 151"/>
    <property type="match status" value="1"/>
</dbReference>
<dbReference type="SMART" id="SM00028">
    <property type="entry name" value="TPR"/>
    <property type="match status" value="2"/>
</dbReference>
<dbReference type="EMBL" id="GCKF01027575">
    <property type="protein sequence ID" value="JAG98190.1"/>
    <property type="molecule type" value="Transcribed_RNA"/>
</dbReference>
<dbReference type="AlphaFoldDB" id="A0A0D6R8E5"/>
<evidence type="ECO:0000259" key="6">
    <source>
        <dbReference type="PROSITE" id="PS50089"/>
    </source>
</evidence>
<sequence>MQMSSACPFARVAKKNAKCPVAKVHEERKEDKISHSKDEGGKKDKSDEGATPKCPFGYDSHSFKLGPFSCVLCRALLYESSKCVPCGHKFCKVCISRFEDCPLCGADINKVEPDPDLQALVDQFIEGHARIKRTVTHSDDTKGKEDIEQPKTVTYEDVSLERGSFLVQHAMRAFQAQNLESAKSRLVLCADDIREQLERIESTPELCSQLGAVLGMLGDCSRAMGDVSGAVKYYNESVEFLHKLSVDDPEVVHALSVSLNKIGDLKYYEGDLSAAKSYYSQSLDIRRKAIKDNTELSSQVLDIAVSLAKVADVDRSQGNEETAIEGFQEALKSLECLSLQPNEEAPLEQKSLEKKRISVLEFLHGQLKQSQNTDPVVAT</sequence>
<evidence type="ECO:0000256" key="2">
    <source>
        <dbReference type="ARBA" id="ARBA00022771"/>
    </source>
</evidence>
<dbReference type="EMBL" id="GCKF01027574">
    <property type="protein sequence ID" value="JAG98191.1"/>
    <property type="molecule type" value="Transcribed_RNA"/>
</dbReference>
<dbReference type="InterPro" id="IPR011990">
    <property type="entry name" value="TPR-like_helical_dom_sf"/>
</dbReference>
<proteinExistence type="predicted"/>
<dbReference type="Gene3D" id="1.25.40.10">
    <property type="entry name" value="Tetratricopeptide repeat domain"/>
    <property type="match status" value="1"/>
</dbReference>
<organism evidence="7">
    <name type="scientific">Araucaria cunninghamii</name>
    <name type="common">Hoop pine</name>
    <name type="synonym">Moreton Bay pine</name>
    <dbReference type="NCBI Taxonomy" id="56994"/>
    <lineage>
        <taxon>Eukaryota</taxon>
        <taxon>Viridiplantae</taxon>
        <taxon>Streptophyta</taxon>
        <taxon>Embryophyta</taxon>
        <taxon>Tracheophyta</taxon>
        <taxon>Spermatophyta</taxon>
        <taxon>Pinopsida</taxon>
        <taxon>Pinidae</taxon>
        <taxon>Conifers II</taxon>
        <taxon>Araucariales</taxon>
        <taxon>Araucariaceae</taxon>
        <taxon>Araucaria</taxon>
    </lineage>
</organism>
<dbReference type="GO" id="GO:0061630">
    <property type="term" value="F:ubiquitin protein ligase activity"/>
    <property type="evidence" value="ECO:0007669"/>
    <property type="project" value="TreeGrafter"/>
</dbReference>
<evidence type="ECO:0000313" key="7">
    <source>
        <dbReference type="EMBL" id="JAG98190.1"/>
    </source>
</evidence>
<evidence type="ECO:0000256" key="5">
    <source>
        <dbReference type="SAM" id="MobiDB-lite"/>
    </source>
</evidence>